<organism evidence="2 3">
    <name type="scientific">Trifolium medium</name>
    <dbReference type="NCBI Taxonomy" id="97028"/>
    <lineage>
        <taxon>Eukaryota</taxon>
        <taxon>Viridiplantae</taxon>
        <taxon>Streptophyta</taxon>
        <taxon>Embryophyta</taxon>
        <taxon>Tracheophyta</taxon>
        <taxon>Spermatophyta</taxon>
        <taxon>Magnoliopsida</taxon>
        <taxon>eudicotyledons</taxon>
        <taxon>Gunneridae</taxon>
        <taxon>Pentapetalae</taxon>
        <taxon>rosids</taxon>
        <taxon>fabids</taxon>
        <taxon>Fabales</taxon>
        <taxon>Fabaceae</taxon>
        <taxon>Papilionoideae</taxon>
        <taxon>50 kb inversion clade</taxon>
        <taxon>NPAAA clade</taxon>
        <taxon>Hologalegina</taxon>
        <taxon>IRL clade</taxon>
        <taxon>Trifolieae</taxon>
        <taxon>Trifolium</taxon>
    </lineage>
</organism>
<proteinExistence type="predicted"/>
<feature type="region of interest" description="Disordered" evidence="1">
    <location>
        <begin position="1"/>
        <end position="51"/>
    </location>
</feature>
<evidence type="ECO:0000313" key="2">
    <source>
        <dbReference type="EMBL" id="MCI97764.1"/>
    </source>
</evidence>
<name>A0A392WAU2_9FABA</name>
<protein>
    <submittedName>
        <fullName evidence="2">Uncharacterized protein</fullName>
    </submittedName>
</protein>
<keyword evidence="3" id="KW-1185">Reference proteome</keyword>
<accession>A0A392WAU2</accession>
<comment type="caution">
    <text evidence="2">The sequence shown here is derived from an EMBL/GenBank/DDBJ whole genome shotgun (WGS) entry which is preliminary data.</text>
</comment>
<dbReference type="Proteomes" id="UP000265520">
    <property type="component" value="Unassembled WGS sequence"/>
</dbReference>
<evidence type="ECO:0000313" key="3">
    <source>
        <dbReference type="Proteomes" id="UP000265520"/>
    </source>
</evidence>
<reference evidence="2 3" key="1">
    <citation type="journal article" date="2018" name="Front. Plant Sci.">
        <title>Red Clover (Trifolium pratense) and Zigzag Clover (T. medium) - A Picture of Genomic Similarities and Differences.</title>
        <authorList>
            <person name="Dluhosova J."/>
            <person name="Istvanek J."/>
            <person name="Nedelnik J."/>
            <person name="Repkova J."/>
        </authorList>
    </citation>
    <scope>NUCLEOTIDE SEQUENCE [LARGE SCALE GENOMIC DNA]</scope>
    <source>
        <strain evidence="3">cv. 10/8</strain>
        <tissue evidence="2">Leaf</tissue>
    </source>
</reference>
<dbReference type="EMBL" id="LXQA011453242">
    <property type="protein sequence ID" value="MCI97764.1"/>
    <property type="molecule type" value="Genomic_DNA"/>
</dbReference>
<sequence>VSESGQSGQSAGGTAGSMRESEYELCSPEQQPSVGESNVVIPSPSDNTGHT</sequence>
<evidence type="ECO:0000256" key="1">
    <source>
        <dbReference type="SAM" id="MobiDB-lite"/>
    </source>
</evidence>
<feature type="non-terminal residue" evidence="2">
    <location>
        <position position="1"/>
    </location>
</feature>
<dbReference type="AlphaFoldDB" id="A0A392WAU2"/>